<organism evidence="1 2">
    <name type="scientific">Arachis hypogaea</name>
    <name type="common">Peanut</name>
    <dbReference type="NCBI Taxonomy" id="3818"/>
    <lineage>
        <taxon>Eukaryota</taxon>
        <taxon>Viridiplantae</taxon>
        <taxon>Streptophyta</taxon>
        <taxon>Embryophyta</taxon>
        <taxon>Tracheophyta</taxon>
        <taxon>Spermatophyta</taxon>
        <taxon>Magnoliopsida</taxon>
        <taxon>eudicotyledons</taxon>
        <taxon>Gunneridae</taxon>
        <taxon>Pentapetalae</taxon>
        <taxon>rosids</taxon>
        <taxon>fabids</taxon>
        <taxon>Fabales</taxon>
        <taxon>Fabaceae</taxon>
        <taxon>Papilionoideae</taxon>
        <taxon>50 kb inversion clade</taxon>
        <taxon>dalbergioids sensu lato</taxon>
        <taxon>Dalbergieae</taxon>
        <taxon>Pterocarpus clade</taxon>
        <taxon>Arachis</taxon>
    </lineage>
</organism>
<evidence type="ECO:0000313" key="2">
    <source>
        <dbReference type="Proteomes" id="UP000289738"/>
    </source>
</evidence>
<keyword evidence="2" id="KW-1185">Reference proteome</keyword>
<comment type="caution">
    <text evidence="1">The sequence shown here is derived from an EMBL/GenBank/DDBJ whole genome shotgun (WGS) entry which is preliminary data.</text>
</comment>
<gene>
    <name evidence="1" type="ORF">Ahy_A09g042160</name>
</gene>
<accession>A0A445BEZ1</accession>
<protein>
    <submittedName>
        <fullName evidence="1">Uncharacterized protein</fullName>
    </submittedName>
</protein>
<dbReference type="AlphaFoldDB" id="A0A445BEZ1"/>
<sequence>MKILTTEVFAGYTNTKLESGTPGSTPTVGSLISDVIINNHECKLKIQRNPVLIHLETLTSQLLPCFPLSSISAPSDFSHSHQLGRHSRAT</sequence>
<dbReference type="Proteomes" id="UP000289738">
    <property type="component" value="Chromosome A09"/>
</dbReference>
<evidence type="ECO:0000313" key="1">
    <source>
        <dbReference type="EMBL" id="RYR37240.1"/>
    </source>
</evidence>
<name>A0A445BEZ1_ARAHY</name>
<proteinExistence type="predicted"/>
<reference evidence="1 2" key="1">
    <citation type="submission" date="2019-01" db="EMBL/GenBank/DDBJ databases">
        <title>Sequencing of cultivated peanut Arachis hypogaea provides insights into genome evolution and oil improvement.</title>
        <authorList>
            <person name="Chen X."/>
        </authorList>
    </citation>
    <scope>NUCLEOTIDE SEQUENCE [LARGE SCALE GENOMIC DNA]</scope>
    <source>
        <strain evidence="2">cv. Fuhuasheng</strain>
        <tissue evidence="1">Leaves</tissue>
    </source>
</reference>
<dbReference type="EMBL" id="SDMP01000009">
    <property type="protein sequence ID" value="RYR37240.1"/>
    <property type="molecule type" value="Genomic_DNA"/>
</dbReference>